<proteinExistence type="predicted"/>
<organism evidence="1 2">
    <name type="scientific">Angiostrongylus cantonensis</name>
    <name type="common">Rat lungworm</name>
    <dbReference type="NCBI Taxonomy" id="6313"/>
    <lineage>
        <taxon>Eukaryota</taxon>
        <taxon>Metazoa</taxon>
        <taxon>Ecdysozoa</taxon>
        <taxon>Nematoda</taxon>
        <taxon>Chromadorea</taxon>
        <taxon>Rhabditida</taxon>
        <taxon>Rhabditina</taxon>
        <taxon>Rhabditomorpha</taxon>
        <taxon>Strongyloidea</taxon>
        <taxon>Metastrongylidae</taxon>
        <taxon>Angiostrongylus</taxon>
    </lineage>
</organism>
<sequence length="108" mass="12200">MSYGFLLKRTAKGYLLRNSQKISLARLCNCSQYSAGTNYDEYHLQVRRFITATTKPKTLTFTSPALIAILLDLTTDLLQHVQWEHTMIDAAVGGCVRNDDCEQLTGRN</sequence>
<name>A0A0K0DAD6_ANGCA</name>
<evidence type="ECO:0000313" key="1">
    <source>
        <dbReference type="Proteomes" id="UP000035642"/>
    </source>
</evidence>
<dbReference type="WBParaSite" id="ACAC_0000721701-mRNA-1">
    <property type="protein sequence ID" value="ACAC_0000721701-mRNA-1"/>
    <property type="gene ID" value="ACAC_0000721701"/>
</dbReference>
<keyword evidence="1" id="KW-1185">Reference proteome</keyword>
<dbReference type="AlphaFoldDB" id="A0A0K0DAD6"/>
<dbReference type="Proteomes" id="UP000035642">
    <property type="component" value="Unassembled WGS sequence"/>
</dbReference>
<reference evidence="2" key="2">
    <citation type="submission" date="2017-02" db="UniProtKB">
        <authorList>
            <consortium name="WormBaseParasite"/>
        </authorList>
    </citation>
    <scope>IDENTIFICATION</scope>
</reference>
<protein>
    <submittedName>
        <fullName evidence="2">Uncharacterized protein</fullName>
    </submittedName>
</protein>
<reference evidence="1" key="1">
    <citation type="submission" date="2012-09" db="EMBL/GenBank/DDBJ databases">
        <authorList>
            <person name="Martin A.A."/>
        </authorList>
    </citation>
    <scope>NUCLEOTIDE SEQUENCE</scope>
</reference>
<evidence type="ECO:0000313" key="2">
    <source>
        <dbReference type="WBParaSite" id="ACAC_0000721701-mRNA-1"/>
    </source>
</evidence>
<accession>A0A0K0DAD6</accession>